<accession>A0A2S9I864</accession>
<feature type="domain" description="DUF4145" evidence="1">
    <location>
        <begin position="115"/>
        <end position="192"/>
    </location>
</feature>
<dbReference type="OrthoDB" id="1417974at2"/>
<dbReference type="AlphaFoldDB" id="A0A2S9I864"/>
<evidence type="ECO:0000259" key="1">
    <source>
        <dbReference type="Pfam" id="PF13643"/>
    </source>
</evidence>
<evidence type="ECO:0000313" key="2">
    <source>
        <dbReference type="EMBL" id="PRD13993.1"/>
    </source>
</evidence>
<dbReference type="Pfam" id="PF13643">
    <property type="entry name" value="DUF4145"/>
    <property type="match status" value="1"/>
</dbReference>
<name>A0A2S9I864_9GAMM</name>
<evidence type="ECO:0000313" key="3">
    <source>
        <dbReference type="Proteomes" id="UP000239181"/>
    </source>
</evidence>
<dbReference type="EMBL" id="PDET01000014">
    <property type="protein sequence ID" value="PRD13993.1"/>
    <property type="molecule type" value="Genomic_DNA"/>
</dbReference>
<protein>
    <recommendedName>
        <fullName evidence="1">DUF4145 domain-containing protein</fullName>
    </recommendedName>
</protein>
<gene>
    <name evidence="2" type="ORF">CQW29_18485</name>
</gene>
<organism evidence="2 3">
    <name type="scientific">Pantoea coffeiphila</name>
    <dbReference type="NCBI Taxonomy" id="1465635"/>
    <lineage>
        <taxon>Bacteria</taxon>
        <taxon>Pseudomonadati</taxon>
        <taxon>Pseudomonadota</taxon>
        <taxon>Gammaproteobacteria</taxon>
        <taxon>Enterobacterales</taxon>
        <taxon>Erwiniaceae</taxon>
        <taxon>Pantoea</taxon>
    </lineage>
</organism>
<reference evidence="2 3" key="1">
    <citation type="submission" date="2017-10" db="EMBL/GenBank/DDBJ databases">
        <title>Draft genome of two endophytic bacteria isolated from 'guarana' Paullinia cupana (Mart.) Ducke.</title>
        <authorList>
            <person name="Siqueira K.A."/>
            <person name="Liotti R.G."/>
            <person name="Mendes T.A."/>
            <person name="Soares M.A."/>
        </authorList>
    </citation>
    <scope>NUCLEOTIDE SEQUENCE [LARGE SCALE GENOMIC DNA]</scope>
    <source>
        <strain evidence="2 3">342</strain>
    </source>
</reference>
<keyword evidence="3" id="KW-1185">Reference proteome</keyword>
<dbReference type="RefSeq" id="WP_105594212.1">
    <property type="nucleotide sequence ID" value="NZ_PDET01000014.1"/>
</dbReference>
<proteinExistence type="predicted"/>
<dbReference type="InterPro" id="IPR025285">
    <property type="entry name" value="DUF4145"/>
</dbReference>
<comment type="caution">
    <text evidence="2">The sequence shown here is derived from an EMBL/GenBank/DDBJ whole genome shotgun (WGS) entry which is preliminary data.</text>
</comment>
<dbReference type="Proteomes" id="UP000239181">
    <property type="component" value="Unassembled WGS sequence"/>
</dbReference>
<sequence length="212" mass="24176">MSMMSVNRSCPHCLKERAVMRFIKEAPLRPRSFSLVFQCNSCFKLLIAEVETDVYGGPEAYAKNQLYPVIVNNNVEFRVKGYYPSQISIAAPDSTPERAAKFYIEAKEDFARGRYETSAMNCRKVIDIATKCLHLGEEDKLVRRISALRATGLITQEMADWAHIVRIDTNGAVHSDEEFTKEEVDQLLKFTEVFLTYSFTLPAMVASKREIE</sequence>